<dbReference type="Proteomes" id="UP000078532">
    <property type="component" value="Unassembled WGS sequence"/>
</dbReference>
<evidence type="ECO:0000256" key="3">
    <source>
        <dbReference type="ARBA" id="ARBA00013368"/>
    </source>
</evidence>
<dbReference type="Gene3D" id="3.40.50.300">
    <property type="entry name" value="P-loop containing nucleotide triphosphate hydrolases"/>
    <property type="match status" value="2"/>
</dbReference>
<protein>
    <recommendedName>
        <fullName evidence="3">Nuclease SbcCD subunit C</fullName>
    </recommendedName>
</protein>
<evidence type="ECO:0000313" key="6">
    <source>
        <dbReference type="EMBL" id="OAT81081.1"/>
    </source>
</evidence>
<name>A0A1B7LDF2_9FIRM</name>
<evidence type="ECO:0000256" key="2">
    <source>
        <dbReference type="ARBA" id="ARBA00011322"/>
    </source>
</evidence>
<dbReference type="STRING" id="1838280.A6M21_11745"/>
<dbReference type="PANTHER" id="PTHR32114:SF2">
    <property type="entry name" value="ABC TRANSPORTER ABCH.3"/>
    <property type="match status" value="1"/>
</dbReference>
<feature type="domain" description="RecF/RecN/SMC N-terminal" evidence="5">
    <location>
        <begin position="5"/>
        <end position="830"/>
    </location>
</feature>
<feature type="coiled-coil region" evidence="4">
    <location>
        <begin position="623"/>
        <end position="674"/>
    </location>
</feature>
<evidence type="ECO:0000313" key="7">
    <source>
        <dbReference type="Proteomes" id="UP000078532"/>
    </source>
</evidence>
<keyword evidence="7" id="KW-1185">Reference proteome</keyword>
<proteinExistence type="inferred from homology"/>
<dbReference type="AlphaFoldDB" id="A0A1B7LDF2"/>
<organism evidence="6 7">
    <name type="scientific">Desulfotomaculum copahuensis</name>
    <dbReference type="NCBI Taxonomy" id="1838280"/>
    <lineage>
        <taxon>Bacteria</taxon>
        <taxon>Bacillati</taxon>
        <taxon>Bacillota</taxon>
        <taxon>Clostridia</taxon>
        <taxon>Eubacteriales</taxon>
        <taxon>Desulfotomaculaceae</taxon>
        <taxon>Desulfotomaculum</taxon>
    </lineage>
</organism>
<feature type="coiled-coil region" evidence="4">
    <location>
        <begin position="173"/>
        <end position="372"/>
    </location>
</feature>
<dbReference type="Pfam" id="PF02463">
    <property type="entry name" value="SMC_N"/>
    <property type="match status" value="1"/>
</dbReference>
<dbReference type="SUPFAM" id="SSF52540">
    <property type="entry name" value="P-loop containing nucleoside triphosphate hydrolases"/>
    <property type="match status" value="1"/>
</dbReference>
<comment type="caution">
    <text evidence="6">The sequence shown here is derived from an EMBL/GenBank/DDBJ whole genome shotgun (WGS) entry which is preliminary data.</text>
</comment>
<dbReference type="PANTHER" id="PTHR32114">
    <property type="entry name" value="ABC TRANSPORTER ABCH.3"/>
    <property type="match status" value="1"/>
</dbReference>
<feature type="coiled-coil region" evidence="4">
    <location>
        <begin position="397"/>
        <end position="460"/>
    </location>
</feature>
<dbReference type="InterPro" id="IPR003395">
    <property type="entry name" value="RecF/RecN/SMC_N"/>
</dbReference>
<dbReference type="EMBL" id="LYVF01000168">
    <property type="protein sequence ID" value="OAT81081.1"/>
    <property type="molecule type" value="Genomic_DNA"/>
</dbReference>
<evidence type="ECO:0000256" key="4">
    <source>
        <dbReference type="SAM" id="Coils"/>
    </source>
</evidence>
<dbReference type="OrthoDB" id="9795626at2"/>
<evidence type="ECO:0000256" key="1">
    <source>
        <dbReference type="ARBA" id="ARBA00006930"/>
    </source>
</evidence>
<sequence>MEPIKISLTNFGTYSHEDVDLSGIHLAVVSGPNGAGKSTLFTDSLLYALFGASRTGNLDDLVRKGEQDMAVEVQFILNGQEYRVMRSRSTKGRGKSGLELQVRNGDEWLALSGSNIRDTEKRIQDLLKVTQETFTSSCLILQGRSNEFTVKGPAERKKVLGEILGLEVYDRLQAAAKEKAKALDGEIKALKDRQAAIEIQLAEVSDLEARKSDIEASIAQKNATIASLQEQLDHVKRQQAELEAKAAQFDGLSSEDDRLEREIATLQQERAGLEHRVDRARKMLASEQQILAKVKECEQVKARIAALEAKLPRLQAVADEARKLESQKAQASRTIAQVVGQIREIEAVLSNRAELEAAAEQYQKATADLETIDAIGEQWLALDQQVKDARRIWERASFELEARTRELEKELQALKTKAAMLEDSGCIDPERASCRFLADAQQAKAKMAEVQTELNALDKSEVERLEQTWCELQAKKDAIGYDPSERQRLRNLVTSLRHKAEQAAQLGAKAELLQNLKHQERQLRESLADIEARHAALNDEGHQLQAELKDLQALKASLPNLERWAAAKDELPAARQTVAEAEQRFTWYREQIVERTARRAEIARQLEERVILWAEQSKLGNEATSLKANIDECNRALSALQRELGMVEQRLKAIDALRAEAEDLTGKLAQIAALQVKYQTLVRAFGRDGIPALIIENAIPELESITNEILGRMTSNGMNLRFETQRELKSVKGAVSETLDIIISDWRGERPYETFSGGEKFRIDFAIRIALSKLLARRAGASLRLLVLDEGIGSQDAEGRERLMEAIAAIEKDFAKVIVISHVEEIKEAFPTRIEVEPGPDGSKVRVA</sequence>
<gene>
    <name evidence="6" type="ORF">A6M21_11745</name>
</gene>
<accession>A0A1B7LDF2</accession>
<dbReference type="InterPro" id="IPR027417">
    <property type="entry name" value="P-loop_NTPase"/>
</dbReference>
<comment type="similarity">
    <text evidence="1">Belongs to the SMC family. SbcC subfamily.</text>
</comment>
<reference evidence="6 7" key="1">
    <citation type="submission" date="2016-04" db="EMBL/GenBank/DDBJ databases">
        <authorList>
            <person name="Evans L.H."/>
            <person name="Alamgir A."/>
            <person name="Owens N."/>
            <person name="Weber N.D."/>
            <person name="Virtaneva K."/>
            <person name="Barbian K."/>
            <person name="Babar A."/>
            <person name="Rosenke K."/>
        </authorList>
    </citation>
    <scope>NUCLEOTIDE SEQUENCE [LARGE SCALE GENOMIC DNA]</scope>
    <source>
        <strain evidence="6 7">LMa1</strain>
    </source>
</reference>
<keyword evidence="4" id="KW-0175">Coiled coil</keyword>
<dbReference type="RefSeq" id="WP_066669072.1">
    <property type="nucleotide sequence ID" value="NZ_LYVF01000168.1"/>
</dbReference>
<evidence type="ECO:0000259" key="5">
    <source>
        <dbReference type="Pfam" id="PF02463"/>
    </source>
</evidence>
<feature type="coiled-coil region" evidence="4">
    <location>
        <begin position="486"/>
        <end position="554"/>
    </location>
</feature>
<comment type="subunit">
    <text evidence="2">Heterodimer of SbcC and SbcD.</text>
</comment>